<comment type="caution">
    <text evidence="2">The sequence shown here is derived from an EMBL/GenBank/DDBJ whole genome shotgun (WGS) entry which is preliminary data.</text>
</comment>
<name>A0A151UEY6_CAJCA</name>
<organism evidence="2 3">
    <name type="scientific">Cajanus cajan</name>
    <name type="common">Pigeon pea</name>
    <name type="synonym">Cajanus indicus</name>
    <dbReference type="NCBI Taxonomy" id="3821"/>
    <lineage>
        <taxon>Eukaryota</taxon>
        <taxon>Viridiplantae</taxon>
        <taxon>Streptophyta</taxon>
        <taxon>Embryophyta</taxon>
        <taxon>Tracheophyta</taxon>
        <taxon>Spermatophyta</taxon>
        <taxon>Magnoliopsida</taxon>
        <taxon>eudicotyledons</taxon>
        <taxon>Gunneridae</taxon>
        <taxon>Pentapetalae</taxon>
        <taxon>rosids</taxon>
        <taxon>fabids</taxon>
        <taxon>Fabales</taxon>
        <taxon>Fabaceae</taxon>
        <taxon>Papilionoideae</taxon>
        <taxon>50 kb inversion clade</taxon>
        <taxon>NPAAA clade</taxon>
        <taxon>indigoferoid/millettioid clade</taxon>
        <taxon>Phaseoleae</taxon>
        <taxon>Cajanus</taxon>
    </lineage>
</organism>
<keyword evidence="3" id="KW-1185">Reference proteome</keyword>
<dbReference type="Gramene" id="C.cajan_43018.t">
    <property type="protein sequence ID" value="C.cajan_43018.t"/>
    <property type="gene ID" value="C.cajan_43018"/>
</dbReference>
<evidence type="ECO:0000313" key="2">
    <source>
        <dbReference type="EMBL" id="KYP77875.1"/>
    </source>
</evidence>
<dbReference type="Proteomes" id="UP000075243">
    <property type="component" value="Unassembled WGS sequence"/>
</dbReference>
<gene>
    <name evidence="2" type="ORF">KK1_047485</name>
</gene>
<protein>
    <submittedName>
        <fullName evidence="2">Uncharacterized protein</fullName>
    </submittedName>
</protein>
<reference evidence="2" key="1">
    <citation type="journal article" date="2012" name="Nat. Biotechnol.">
        <title>Draft genome sequence of pigeonpea (Cajanus cajan), an orphan legume crop of resource-poor farmers.</title>
        <authorList>
            <person name="Varshney R.K."/>
            <person name="Chen W."/>
            <person name="Li Y."/>
            <person name="Bharti A.K."/>
            <person name="Saxena R.K."/>
            <person name="Schlueter J.A."/>
            <person name="Donoghue M.T."/>
            <person name="Azam S."/>
            <person name="Fan G."/>
            <person name="Whaley A.M."/>
            <person name="Farmer A.D."/>
            <person name="Sheridan J."/>
            <person name="Iwata A."/>
            <person name="Tuteja R."/>
            <person name="Penmetsa R.V."/>
            <person name="Wu W."/>
            <person name="Upadhyaya H.D."/>
            <person name="Yang S.P."/>
            <person name="Shah T."/>
            <person name="Saxena K.B."/>
            <person name="Michael T."/>
            <person name="McCombie W.R."/>
            <person name="Yang B."/>
            <person name="Zhang G."/>
            <person name="Yang H."/>
            <person name="Wang J."/>
            <person name="Spillane C."/>
            <person name="Cook D.R."/>
            <person name="May G.D."/>
            <person name="Xu X."/>
            <person name="Jackson S.A."/>
        </authorList>
    </citation>
    <scope>NUCLEOTIDE SEQUENCE [LARGE SCALE GENOMIC DNA]</scope>
</reference>
<dbReference type="AlphaFoldDB" id="A0A151UEY6"/>
<sequence length="102" mass="11765">MKNKRRAGGRVEPREALLRGRSLAPPHSLQGSKPFFNIGSKKGWAEVRLPREETGDSWHLWLLRAIQLLAYESRKLNGAERPYAVHEKELRGRPAIKLDKER</sequence>
<proteinExistence type="predicted"/>
<feature type="region of interest" description="Disordered" evidence="1">
    <location>
        <begin position="1"/>
        <end position="32"/>
    </location>
</feature>
<feature type="compositionally biased region" description="Basic and acidic residues" evidence="1">
    <location>
        <begin position="9"/>
        <end position="18"/>
    </location>
</feature>
<evidence type="ECO:0000256" key="1">
    <source>
        <dbReference type="SAM" id="MobiDB-lite"/>
    </source>
</evidence>
<dbReference type="EMBL" id="AGCT01036022">
    <property type="protein sequence ID" value="KYP77875.1"/>
    <property type="molecule type" value="Genomic_DNA"/>
</dbReference>
<evidence type="ECO:0000313" key="3">
    <source>
        <dbReference type="Proteomes" id="UP000075243"/>
    </source>
</evidence>
<accession>A0A151UEY6</accession>